<evidence type="ECO:0000256" key="1">
    <source>
        <dbReference type="ARBA" id="ARBA00010617"/>
    </source>
</evidence>
<evidence type="ECO:0000256" key="2">
    <source>
        <dbReference type="RuleBase" id="RU000461"/>
    </source>
</evidence>
<dbReference type="Gene3D" id="1.10.630.10">
    <property type="entry name" value="Cytochrome P450"/>
    <property type="match status" value="1"/>
</dbReference>
<keyword evidence="2" id="KW-0408">Iron</keyword>
<name>A0ABW7Y5V1_STRCE</name>
<dbReference type="InterPro" id="IPR002397">
    <property type="entry name" value="Cyt_P450_B"/>
</dbReference>
<keyword evidence="2" id="KW-0479">Metal-binding</keyword>
<dbReference type="RefSeq" id="WP_398657554.1">
    <property type="nucleotide sequence ID" value="NZ_JBITDC010000006.1"/>
</dbReference>
<comment type="similarity">
    <text evidence="1 2">Belongs to the cytochrome P450 family.</text>
</comment>
<dbReference type="InterPro" id="IPR001128">
    <property type="entry name" value="Cyt_P450"/>
</dbReference>
<dbReference type="PANTHER" id="PTHR46696:SF1">
    <property type="entry name" value="CYTOCHROME P450 YJIB-RELATED"/>
    <property type="match status" value="1"/>
</dbReference>
<keyword evidence="2" id="KW-0503">Monooxygenase</keyword>
<dbReference type="SUPFAM" id="SSF48264">
    <property type="entry name" value="Cytochrome P450"/>
    <property type="match status" value="1"/>
</dbReference>
<dbReference type="PROSITE" id="PS00086">
    <property type="entry name" value="CYTOCHROME_P450"/>
    <property type="match status" value="1"/>
</dbReference>
<accession>A0ABW7Y5V1</accession>
<dbReference type="PANTHER" id="PTHR46696">
    <property type="entry name" value="P450, PUTATIVE (EUROFUNG)-RELATED"/>
    <property type="match status" value="1"/>
</dbReference>
<dbReference type="InterPro" id="IPR036396">
    <property type="entry name" value="Cyt_P450_sf"/>
</dbReference>
<dbReference type="CDD" id="cd11029">
    <property type="entry name" value="CYP107-like"/>
    <property type="match status" value="1"/>
</dbReference>
<keyword evidence="2" id="KW-0349">Heme</keyword>
<dbReference type="PRINTS" id="PR00359">
    <property type="entry name" value="BP450"/>
</dbReference>
<evidence type="ECO:0000313" key="4">
    <source>
        <dbReference type="Proteomes" id="UP001612415"/>
    </source>
</evidence>
<reference evidence="3 4" key="1">
    <citation type="submission" date="2024-10" db="EMBL/GenBank/DDBJ databases">
        <title>The Natural Products Discovery Center: Release of the First 8490 Sequenced Strains for Exploring Actinobacteria Biosynthetic Diversity.</title>
        <authorList>
            <person name="Kalkreuter E."/>
            <person name="Kautsar S.A."/>
            <person name="Yang D."/>
            <person name="Bader C.D."/>
            <person name="Teijaro C.N."/>
            <person name="Fluegel L."/>
            <person name="Davis C.M."/>
            <person name="Simpson J.R."/>
            <person name="Lauterbach L."/>
            <person name="Steele A.D."/>
            <person name="Gui C."/>
            <person name="Meng S."/>
            <person name="Li G."/>
            <person name="Viehrig K."/>
            <person name="Ye F."/>
            <person name="Su P."/>
            <person name="Kiefer A.F."/>
            <person name="Nichols A."/>
            <person name="Cepeda A.J."/>
            <person name="Yan W."/>
            <person name="Fan B."/>
            <person name="Jiang Y."/>
            <person name="Adhikari A."/>
            <person name="Zheng C.-J."/>
            <person name="Schuster L."/>
            <person name="Cowan T.M."/>
            <person name="Smanski M.J."/>
            <person name="Chevrette M.G."/>
            <person name="De Carvalho L.P.S."/>
            <person name="Shen B."/>
        </authorList>
    </citation>
    <scope>NUCLEOTIDE SEQUENCE [LARGE SCALE GENOMIC DNA]</scope>
    <source>
        <strain evidence="3 4">NPDC051599</strain>
    </source>
</reference>
<keyword evidence="2" id="KW-0560">Oxidoreductase</keyword>
<dbReference type="EMBL" id="JBITDC010000006">
    <property type="protein sequence ID" value="MFI5676863.1"/>
    <property type="molecule type" value="Genomic_DNA"/>
</dbReference>
<keyword evidence="4" id="KW-1185">Reference proteome</keyword>
<gene>
    <name evidence="3" type="ORF">ACIA8P_19670</name>
</gene>
<organism evidence="3 4">
    <name type="scientific">Streptomyces cellulosae</name>
    <dbReference type="NCBI Taxonomy" id="1968"/>
    <lineage>
        <taxon>Bacteria</taxon>
        <taxon>Bacillati</taxon>
        <taxon>Actinomycetota</taxon>
        <taxon>Actinomycetes</taxon>
        <taxon>Kitasatosporales</taxon>
        <taxon>Streptomycetaceae</taxon>
        <taxon>Streptomyces</taxon>
    </lineage>
</organism>
<evidence type="ECO:0000313" key="3">
    <source>
        <dbReference type="EMBL" id="MFI5676863.1"/>
    </source>
</evidence>
<dbReference type="InterPro" id="IPR017972">
    <property type="entry name" value="Cyt_P450_CS"/>
</dbReference>
<protein>
    <submittedName>
        <fullName evidence="3">Cytochrome P450</fullName>
    </submittedName>
</protein>
<dbReference type="Proteomes" id="UP001612415">
    <property type="component" value="Unassembled WGS sequence"/>
</dbReference>
<dbReference type="Pfam" id="PF00067">
    <property type="entry name" value="p450"/>
    <property type="match status" value="1"/>
</dbReference>
<comment type="caution">
    <text evidence="3">The sequence shown here is derived from an EMBL/GenBank/DDBJ whole genome shotgun (WGS) entry which is preliminary data.</text>
</comment>
<proteinExistence type="inferred from homology"/>
<sequence>MPFVTERLGDSFFQDPQGLFARLRSSAPVTQVITAEGLRVWLVTRYEDVRAGLADPRLAKDWVTHMTPEDFDINVDPVQAYLDQHMLNLDPPDHTRLRRLVVKAFTTRRVAALRPRISSITGELLDAMADGPAETDLIEAFAFPLSVTVICELIGIPVDDRESFREWSGTLLSSRGTREEARAAAVEMYEYFTRMVAERRRSPADDLLSALIAARDSGDSLSEHELLSMMFLLLVAGHETMMNLIAGGVLALLAHPAELARLREDPSLLPSAVEELLRYANPLNHATERFTLEPVTIGDVTIPAKEWVMLASASANWDPSRFPDADRLDVGRDPSGHVGFGHGIHYCLGAPLARLEGEIAFGMLLSRFPGLALAVPESSLRWRSSSLIHGLEKLPLRLR</sequence>